<evidence type="ECO:0000313" key="1">
    <source>
        <dbReference type="EMBL" id="SDU82500.1"/>
    </source>
</evidence>
<dbReference type="Proteomes" id="UP000182977">
    <property type="component" value="Chromosome I"/>
</dbReference>
<keyword evidence="2" id="KW-1185">Reference proteome</keyword>
<name>A0A1H2LNA6_9ACTN</name>
<dbReference type="STRING" id="419479.SAMN04488563_6432"/>
<protein>
    <submittedName>
        <fullName evidence="1">Uncharacterized protein</fullName>
    </submittedName>
</protein>
<dbReference type="EMBL" id="LT629791">
    <property type="protein sequence ID" value="SDU82500.1"/>
    <property type="molecule type" value="Genomic_DNA"/>
</dbReference>
<reference evidence="2" key="1">
    <citation type="submission" date="2016-10" db="EMBL/GenBank/DDBJ databases">
        <authorList>
            <person name="Varghese N."/>
            <person name="Submissions S."/>
        </authorList>
    </citation>
    <scope>NUCLEOTIDE SEQUENCE [LARGE SCALE GENOMIC DNA]</scope>
    <source>
        <strain evidence="2">DSM 45079</strain>
    </source>
</reference>
<accession>A0A1H2LNA6</accession>
<evidence type="ECO:0000313" key="2">
    <source>
        <dbReference type="Proteomes" id="UP000182977"/>
    </source>
</evidence>
<gene>
    <name evidence="1" type="ORF">SAMN04488563_6432</name>
</gene>
<organism evidence="1 2">
    <name type="scientific">Jiangella alkaliphila</name>
    <dbReference type="NCBI Taxonomy" id="419479"/>
    <lineage>
        <taxon>Bacteria</taxon>
        <taxon>Bacillati</taxon>
        <taxon>Actinomycetota</taxon>
        <taxon>Actinomycetes</taxon>
        <taxon>Jiangellales</taxon>
        <taxon>Jiangellaceae</taxon>
        <taxon>Jiangella</taxon>
    </lineage>
</organism>
<dbReference type="AlphaFoldDB" id="A0A1H2LNA6"/>
<dbReference type="RefSeq" id="WP_157524361.1">
    <property type="nucleotide sequence ID" value="NZ_KQ061227.1"/>
</dbReference>
<sequence length="54" mass="5667">MPKLTFWRLPVALLTVIAVLVLTAAQLATAVSDVEAERSDAADAAQTTRCGGRP</sequence>
<proteinExistence type="predicted"/>